<evidence type="ECO:0000256" key="1">
    <source>
        <dbReference type="ARBA" id="ARBA00001954"/>
    </source>
</evidence>
<dbReference type="PANTHER" id="PTHR31136">
    <property type="entry name" value="DUF1338 DOMAIN-CONTAINING PROTEIN"/>
    <property type="match status" value="1"/>
</dbReference>
<protein>
    <recommendedName>
        <fullName evidence="6">2-oxoadipate dioxygenase/decarboxylase</fullName>
        <ecNumber evidence="6">1.13.11.93</ecNumber>
    </recommendedName>
    <alternativeName>
        <fullName evidence="7">2-hydroxyglutarate synthase</fullName>
    </alternativeName>
</protein>
<keyword evidence="4" id="KW-0408">Iron</keyword>
<dbReference type="SMART" id="SM01150">
    <property type="entry name" value="DUF1338"/>
    <property type="match status" value="1"/>
</dbReference>
<evidence type="ECO:0000313" key="9">
    <source>
        <dbReference type="EMBL" id="GLC53393.1"/>
    </source>
</evidence>
<evidence type="ECO:0000256" key="4">
    <source>
        <dbReference type="ARBA" id="ARBA00023004"/>
    </source>
</evidence>
<evidence type="ECO:0000256" key="7">
    <source>
        <dbReference type="ARBA" id="ARBA00035045"/>
    </source>
</evidence>
<dbReference type="CDD" id="cd16350">
    <property type="entry name" value="VOC_like"/>
    <property type="match status" value="1"/>
</dbReference>
<evidence type="ECO:0000256" key="5">
    <source>
        <dbReference type="ARBA" id="ARBA00035013"/>
    </source>
</evidence>
<comment type="similarity">
    <text evidence="5">Belongs to the 2-oxoadipate dioxygenase/decarboxylase family.</text>
</comment>
<evidence type="ECO:0000256" key="6">
    <source>
        <dbReference type="ARBA" id="ARBA00035023"/>
    </source>
</evidence>
<reference evidence="9 10" key="1">
    <citation type="journal article" date="2023" name="Commun. Biol.">
        <title>Reorganization of the ancestral sex-determining regions during the evolution of trioecy in Pleodorina starrii.</title>
        <authorList>
            <person name="Takahashi K."/>
            <person name="Suzuki S."/>
            <person name="Kawai-Toyooka H."/>
            <person name="Yamamoto K."/>
            <person name="Hamaji T."/>
            <person name="Ootsuki R."/>
            <person name="Yamaguchi H."/>
            <person name="Kawachi M."/>
            <person name="Higashiyama T."/>
            <person name="Nozaki H."/>
        </authorList>
    </citation>
    <scope>NUCLEOTIDE SEQUENCE [LARGE SCALE GENOMIC DNA]</scope>
    <source>
        <strain evidence="9 10">NIES-4479</strain>
    </source>
</reference>
<comment type="cofactor">
    <cofactor evidence="1">
        <name>Fe(2+)</name>
        <dbReference type="ChEBI" id="CHEBI:29033"/>
    </cofactor>
</comment>
<evidence type="ECO:0000313" key="10">
    <source>
        <dbReference type="Proteomes" id="UP001165080"/>
    </source>
</evidence>
<dbReference type="EC" id="1.13.11.93" evidence="6"/>
<dbReference type="EMBL" id="BRXU01000007">
    <property type="protein sequence ID" value="GLC53393.1"/>
    <property type="molecule type" value="Genomic_DNA"/>
</dbReference>
<keyword evidence="10" id="KW-1185">Reference proteome</keyword>
<gene>
    <name evidence="9" type="primary">PLEST002201</name>
    <name evidence="9" type="ORF">PLESTB_000739900</name>
</gene>
<dbReference type="PANTHER" id="PTHR31136:SF5">
    <property type="entry name" value="2-OXOADIPATE DIOXYGENASE_DECARBOXYLASE, CHLOROPLASTIC"/>
    <property type="match status" value="1"/>
</dbReference>
<accession>A0A9W6BK87</accession>
<dbReference type="AlphaFoldDB" id="A0A9W6BK87"/>
<keyword evidence="2" id="KW-0223">Dioxygenase</keyword>
<evidence type="ECO:0000256" key="8">
    <source>
        <dbReference type="SAM" id="MobiDB-lite"/>
    </source>
</evidence>
<organism evidence="9 10">
    <name type="scientific">Pleodorina starrii</name>
    <dbReference type="NCBI Taxonomy" id="330485"/>
    <lineage>
        <taxon>Eukaryota</taxon>
        <taxon>Viridiplantae</taxon>
        <taxon>Chlorophyta</taxon>
        <taxon>core chlorophytes</taxon>
        <taxon>Chlorophyceae</taxon>
        <taxon>CS clade</taxon>
        <taxon>Chlamydomonadales</taxon>
        <taxon>Volvocaceae</taxon>
        <taxon>Pleodorina</taxon>
    </lineage>
</organism>
<proteinExistence type="inferred from homology"/>
<dbReference type="Pfam" id="PF07063">
    <property type="entry name" value="HGLS"/>
    <property type="match status" value="1"/>
</dbReference>
<dbReference type="GO" id="GO:0051213">
    <property type="term" value="F:dioxygenase activity"/>
    <property type="evidence" value="ECO:0007669"/>
    <property type="project" value="UniProtKB-KW"/>
</dbReference>
<evidence type="ECO:0000256" key="2">
    <source>
        <dbReference type="ARBA" id="ARBA00022964"/>
    </source>
</evidence>
<dbReference type="InterPro" id="IPR009770">
    <property type="entry name" value="HGLS"/>
</dbReference>
<dbReference type="Gene3D" id="3.10.180.50">
    <property type="match status" value="1"/>
</dbReference>
<name>A0A9W6BK87_9CHLO</name>
<comment type="caution">
    <text evidence="9">The sequence shown here is derived from an EMBL/GenBank/DDBJ whole genome shotgun (WGS) entry which is preliminary data.</text>
</comment>
<dbReference type="Proteomes" id="UP001165080">
    <property type="component" value="Unassembled WGS sequence"/>
</dbReference>
<sequence>MLSSSLRLGCLGTRQLALTSRSRSGCPGRQGQLQAAVSRPGGRHMAGPHRPGLATSASAARLEGHSWLPKELGIRLPEHCQVPPATLPLLHQVLEHYAERTPGLRTVVEGVMRPRYGAGTEAARELGHDHFAFRTFGVPGLGISSLERILVPLGYQRMDDPEAPLTFPGKKLVATWFTPTDPRVRAVLPRVFVSEIQVERLSDAAQGVIRGATAWAAATAAAAGGEEAVTVQVLTALLTGTAPWPRPTLEQYELLLRESEYAAWVLAHGYSLNHTALALHRLPRGVGHNLDMNDFVRHLEGAGMAMNAEGGLVKVSPDGLLLQCSVVADRRPFDFACGQRRDIAAAYVEFVKRLRLPRFAELRAEELREEHLREGFEVGNADRIFESTTLAAH</sequence>
<feature type="region of interest" description="Disordered" evidence="8">
    <location>
        <begin position="21"/>
        <end position="50"/>
    </location>
</feature>
<evidence type="ECO:0000256" key="3">
    <source>
        <dbReference type="ARBA" id="ARBA00023002"/>
    </source>
</evidence>
<dbReference type="OrthoDB" id="1908993at2759"/>
<keyword evidence="3" id="KW-0560">Oxidoreductase</keyword>